<evidence type="ECO:0000313" key="11">
    <source>
        <dbReference type="Proteomes" id="UP001501427"/>
    </source>
</evidence>
<comment type="similarity">
    <text evidence="8">Belongs to the binding-protein-dependent transport system permease family. LivHM subfamily.</text>
</comment>
<reference evidence="10 11" key="1">
    <citation type="journal article" date="2019" name="Int. J. Syst. Evol. Microbiol.">
        <title>The Global Catalogue of Microorganisms (GCM) 10K type strain sequencing project: providing services to taxonomists for standard genome sequencing and annotation.</title>
        <authorList>
            <consortium name="The Broad Institute Genomics Platform"/>
            <consortium name="The Broad Institute Genome Sequencing Center for Infectious Disease"/>
            <person name="Wu L."/>
            <person name="Ma J."/>
        </authorList>
    </citation>
    <scope>NUCLEOTIDE SEQUENCE [LARGE SCALE GENOMIC DNA]</scope>
    <source>
        <strain evidence="10 11">JCM 10667</strain>
    </source>
</reference>
<protein>
    <submittedName>
        <fullName evidence="10">Branched-chain amino acid ABC transporter permease</fullName>
    </submittedName>
</protein>
<feature type="transmembrane region" description="Helical" evidence="9">
    <location>
        <begin position="29"/>
        <end position="51"/>
    </location>
</feature>
<dbReference type="CDD" id="cd06582">
    <property type="entry name" value="TM_PBP1_LivH_like"/>
    <property type="match status" value="1"/>
</dbReference>
<keyword evidence="3" id="KW-1003">Cell membrane</keyword>
<keyword evidence="4 9" id="KW-0812">Transmembrane</keyword>
<gene>
    <name evidence="10" type="ORF">GCM10009546_21420</name>
</gene>
<dbReference type="EMBL" id="BAAAHD010000020">
    <property type="protein sequence ID" value="GAA0559065.1"/>
    <property type="molecule type" value="Genomic_DNA"/>
</dbReference>
<keyword evidence="11" id="KW-1185">Reference proteome</keyword>
<keyword evidence="5" id="KW-0029">Amino-acid transport</keyword>
<feature type="transmembrane region" description="Helical" evidence="9">
    <location>
        <begin position="289"/>
        <end position="307"/>
    </location>
</feature>
<evidence type="ECO:0000256" key="6">
    <source>
        <dbReference type="ARBA" id="ARBA00022989"/>
    </source>
</evidence>
<proteinExistence type="inferred from homology"/>
<comment type="caution">
    <text evidence="10">The sequence shown here is derived from an EMBL/GenBank/DDBJ whole genome shotgun (WGS) entry which is preliminary data.</text>
</comment>
<feature type="transmembrane region" description="Helical" evidence="9">
    <location>
        <begin position="111"/>
        <end position="136"/>
    </location>
</feature>
<comment type="subcellular location">
    <subcellularLocation>
        <location evidence="1">Cell membrane</location>
        <topology evidence="1">Multi-pass membrane protein</topology>
    </subcellularLocation>
</comment>
<keyword evidence="2" id="KW-0813">Transport</keyword>
<feature type="transmembrane region" description="Helical" evidence="9">
    <location>
        <begin position="58"/>
        <end position="76"/>
    </location>
</feature>
<keyword evidence="6 9" id="KW-1133">Transmembrane helix</keyword>
<dbReference type="Proteomes" id="UP001501427">
    <property type="component" value="Unassembled WGS sequence"/>
</dbReference>
<feature type="transmembrane region" description="Helical" evidence="9">
    <location>
        <begin position="82"/>
        <end position="99"/>
    </location>
</feature>
<dbReference type="InterPro" id="IPR052157">
    <property type="entry name" value="BCAA_transport_permease"/>
</dbReference>
<name>A0ABN1E4T4_9ACTN</name>
<feature type="transmembrane region" description="Helical" evidence="9">
    <location>
        <begin position="209"/>
        <end position="230"/>
    </location>
</feature>
<feature type="transmembrane region" description="Helical" evidence="9">
    <location>
        <begin position="242"/>
        <end position="269"/>
    </location>
</feature>
<keyword evidence="7 9" id="KW-0472">Membrane</keyword>
<evidence type="ECO:0000256" key="8">
    <source>
        <dbReference type="ARBA" id="ARBA00037998"/>
    </source>
</evidence>
<evidence type="ECO:0000256" key="3">
    <source>
        <dbReference type="ARBA" id="ARBA00022475"/>
    </source>
</evidence>
<evidence type="ECO:0000256" key="4">
    <source>
        <dbReference type="ARBA" id="ARBA00022692"/>
    </source>
</evidence>
<evidence type="ECO:0000256" key="1">
    <source>
        <dbReference type="ARBA" id="ARBA00004651"/>
    </source>
</evidence>
<dbReference type="InterPro" id="IPR001851">
    <property type="entry name" value="ABC_transp_permease"/>
</dbReference>
<organism evidence="10 11">
    <name type="scientific">Actinomadura livida</name>
    <dbReference type="NCBI Taxonomy" id="79909"/>
    <lineage>
        <taxon>Bacteria</taxon>
        <taxon>Bacillati</taxon>
        <taxon>Actinomycetota</taxon>
        <taxon>Actinomycetes</taxon>
        <taxon>Streptosporangiales</taxon>
        <taxon>Thermomonosporaceae</taxon>
        <taxon>Actinomadura</taxon>
    </lineage>
</organism>
<dbReference type="PANTHER" id="PTHR11795">
    <property type="entry name" value="BRANCHED-CHAIN AMINO ACID TRANSPORT SYSTEM PERMEASE PROTEIN LIVH"/>
    <property type="match status" value="1"/>
</dbReference>
<evidence type="ECO:0000313" key="10">
    <source>
        <dbReference type="EMBL" id="GAA0559065.1"/>
    </source>
</evidence>
<evidence type="ECO:0000256" key="7">
    <source>
        <dbReference type="ARBA" id="ARBA00023136"/>
    </source>
</evidence>
<feature type="transmembrane region" description="Helical" evidence="9">
    <location>
        <begin position="156"/>
        <end position="179"/>
    </location>
</feature>
<accession>A0ABN1E4T4</accession>
<evidence type="ECO:0000256" key="2">
    <source>
        <dbReference type="ARBA" id="ARBA00022448"/>
    </source>
</evidence>
<dbReference type="PANTHER" id="PTHR11795:SF451">
    <property type="entry name" value="ABC TRANSPORTER PERMEASE PROTEIN"/>
    <property type="match status" value="1"/>
</dbReference>
<sequence>MRARRGPDTPRLQSTTANQDFQMTLFLQLGFQGIALGLVYGLIALGFVIMFKGSHTFNFAHGQFVAIGAYVVLVLLPRMPYVLAFIGAVAITVGLALVVERLLIRGLIGRSVTVVVLATLGISTMLHNAVLMVWGVGSHDSVGPVGAGTTKVGSVVLPNSALATVAVSVVVLAAVAWFFQRTRHGLALRATASSQEAALAQGIDVGRMFALSWALAAFLAVTASIFLASFPRVVSPSIGDLALIAIPAIVIGGMDSLMGAVVGGLVVGLTQVLGSNYLSDIGGGRLHEVLPYVLMLLVLLVRPYGLFGSRSIERV</sequence>
<dbReference type="Pfam" id="PF02653">
    <property type="entry name" value="BPD_transp_2"/>
    <property type="match status" value="1"/>
</dbReference>
<evidence type="ECO:0000256" key="9">
    <source>
        <dbReference type="SAM" id="Phobius"/>
    </source>
</evidence>
<evidence type="ECO:0000256" key="5">
    <source>
        <dbReference type="ARBA" id="ARBA00022970"/>
    </source>
</evidence>